<sequence length="737" mass="75525">MTATTPENGLRTRLHRLARGSVISAIVLGLAGAGAGSAFAATDAESEGSSIDLLVSAGVRGTVAPGAATTASITVQNDSRTELSSGRVTVELNRTPLADEAAVSTWLDEADATGGFEQLGSETTAPVDAEGSVTSSLFLPPEVLGDLAPGVYPLRATLSGAQTDAQDDARSVTSTTVLVVTAAANPPIAVMVPITATPDNGALLTADELSALTAPDGALTAAVEGVRGTSAILAIDPSIPAAIRVLGSSAPQSAREWLRLLDALPNERFALQFADADATTQAQAGLPTLLQPTTLAPFLNPSNFTEPADEPPTPTPTATAEPTPASVPTEGAVPSEGTAPTPAPTPSDEPTSPPTDGPVLPDDAGLTAIEGTTPGILWPRSDVSAADLDVFSTYMSDGAVTVLSSSAIEGAVGAHAGVDGRSVLVTSAAASDALSQAAGEDDTAARQQWLAEASAHISLTGQSNPTAPLLIGLDRDETRTAEALREAVASVDSLGFGLAEVLAVPETPATLSTDPDQARATALQRMLESEIVLGDFSTILDDSQLLLSPKRIQIMRATAVGLTEKGFDDAVSDVNIATTETLNAVDIPPASTIQLLSANADLPFSVRNDLPWPVNIQLSVTPSDPRLDVQSVTPWTIQPGTTTRVKVPVSARVGSGEVTLTLSLSSPTGVPISQPESVRVSVRAEWEAIGLGVFGGLIVLLLGLGIIRTVRRRRREAVAENEQETTSESDAVEEMNE</sequence>
<reference evidence="4 5" key="1">
    <citation type="submission" date="2023-08" db="EMBL/GenBank/DDBJ databases">
        <title>Functional and genomic diversity of the sorghum phyllosphere microbiome.</title>
        <authorList>
            <person name="Shade A."/>
        </authorList>
    </citation>
    <scope>NUCLEOTIDE SEQUENCE [LARGE SCALE GENOMIC DNA]</scope>
    <source>
        <strain evidence="4 5">SORGH_AS_0445</strain>
    </source>
</reference>
<dbReference type="Pfam" id="PF19516">
    <property type="entry name" value="DUF6049"/>
    <property type="match status" value="1"/>
</dbReference>
<feature type="compositionally biased region" description="Acidic residues" evidence="1">
    <location>
        <begin position="719"/>
        <end position="737"/>
    </location>
</feature>
<keyword evidence="5" id="KW-1185">Reference proteome</keyword>
<keyword evidence="3" id="KW-0732">Signal</keyword>
<feature type="transmembrane region" description="Helical" evidence="2">
    <location>
        <begin position="688"/>
        <end position="707"/>
    </location>
</feature>
<name>A0ABU1HU70_9MICO</name>
<feature type="region of interest" description="Disordered" evidence="1">
    <location>
        <begin position="715"/>
        <end position="737"/>
    </location>
</feature>
<keyword evidence="2" id="KW-0812">Transmembrane</keyword>
<organism evidence="4 5">
    <name type="scientific">Microbacterium foliorum</name>
    <dbReference type="NCBI Taxonomy" id="104336"/>
    <lineage>
        <taxon>Bacteria</taxon>
        <taxon>Bacillati</taxon>
        <taxon>Actinomycetota</taxon>
        <taxon>Actinomycetes</taxon>
        <taxon>Micrococcales</taxon>
        <taxon>Microbacteriaceae</taxon>
        <taxon>Microbacterium</taxon>
    </lineage>
</organism>
<evidence type="ECO:0000256" key="2">
    <source>
        <dbReference type="SAM" id="Phobius"/>
    </source>
</evidence>
<feature type="compositionally biased region" description="Low complexity" evidence="1">
    <location>
        <begin position="316"/>
        <end position="340"/>
    </location>
</feature>
<evidence type="ECO:0000256" key="3">
    <source>
        <dbReference type="SAM" id="SignalP"/>
    </source>
</evidence>
<evidence type="ECO:0000256" key="1">
    <source>
        <dbReference type="SAM" id="MobiDB-lite"/>
    </source>
</evidence>
<keyword evidence="2" id="KW-0472">Membrane</keyword>
<proteinExistence type="predicted"/>
<dbReference type="Proteomes" id="UP001249291">
    <property type="component" value="Unassembled WGS sequence"/>
</dbReference>
<feature type="chain" id="PRO_5047060510" evidence="3">
    <location>
        <begin position="41"/>
        <end position="737"/>
    </location>
</feature>
<dbReference type="EMBL" id="JAVIZQ010000001">
    <property type="protein sequence ID" value="MDR6143396.1"/>
    <property type="molecule type" value="Genomic_DNA"/>
</dbReference>
<evidence type="ECO:0000313" key="5">
    <source>
        <dbReference type="Proteomes" id="UP001249291"/>
    </source>
</evidence>
<accession>A0ABU1HU70</accession>
<feature type="signal peptide" evidence="3">
    <location>
        <begin position="1"/>
        <end position="40"/>
    </location>
</feature>
<dbReference type="RefSeq" id="WP_309692421.1">
    <property type="nucleotide sequence ID" value="NZ_JAVIZQ010000001.1"/>
</dbReference>
<protein>
    <submittedName>
        <fullName evidence="4">Uncharacterized protein</fullName>
    </submittedName>
</protein>
<feature type="region of interest" description="Disordered" evidence="1">
    <location>
        <begin position="293"/>
        <end position="379"/>
    </location>
</feature>
<dbReference type="InterPro" id="IPR046112">
    <property type="entry name" value="DUF6049"/>
</dbReference>
<gene>
    <name evidence="4" type="ORF">QE375_002950</name>
</gene>
<feature type="compositionally biased region" description="Pro residues" evidence="1">
    <location>
        <begin position="341"/>
        <end position="356"/>
    </location>
</feature>
<evidence type="ECO:0000313" key="4">
    <source>
        <dbReference type="EMBL" id="MDR6143396.1"/>
    </source>
</evidence>
<comment type="caution">
    <text evidence="4">The sequence shown here is derived from an EMBL/GenBank/DDBJ whole genome shotgun (WGS) entry which is preliminary data.</text>
</comment>
<keyword evidence="2" id="KW-1133">Transmembrane helix</keyword>